<dbReference type="Gene3D" id="2.40.50.100">
    <property type="match status" value="1"/>
</dbReference>
<keyword evidence="3" id="KW-0813">Transport</keyword>
<evidence type="ECO:0000256" key="2">
    <source>
        <dbReference type="ARBA" id="ARBA00009477"/>
    </source>
</evidence>
<evidence type="ECO:0000256" key="3">
    <source>
        <dbReference type="ARBA" id="ARBA00022448"/>
    </source>
</evidence>
<dbReference type="InterPro" id="IPR058625">
    <property type="entry name" value="MdtA-like_BSH"/>
</dbReference>
<dbReference type="Pfam" id="PF25967">
    <property type="entry name" value="RND-MFP_C"/>
    <property type="match status" value="1"/>
</dbReference>
<name>A0ABU5EEN7_9PROT</name>
<dbReference type="Pfam" id="PF25876">
    <property type="entry name" value="HH_MFP_RND"/>
    <property type="match status" value="1"/>
</dbReference>
<evidence type="ECO:0000259" key="8">
    <source>
        <dbReference type="Pfam" id="PF25967"/>
    </source>
</evidence>
<evidence type="ECO:0000256" key="1">
    <source>
        <dbReference type="ARBA" id="ARBA00004196"/>
    </source>
</evidence>
<feature type="domain" description="Multidrug resistance protein MdtA-like barrel-sandwich hybrid" evidence="7">
    <location>
        <begin position="61"/>
        <end position="217"/>
    </location>
</feature>
<dbReference type="NCBIfam" id="NF008606">
    <property type="entry name" value="PRK11578.1"/>
    <property type="match status" value="1"/>
</dbReference>
<proteinExistence type="inferred from homology"/>
<comment type="caution">
    <text evidence="9">The sequence shown here is derived from an EMBL/GenBank/DDBJ whole genome shotgun (WGS) entry which is preliminary data.</text>
</comment>
<dbReference type="InterPro" id="IPR006143">
    <property type="entry name" value="RND_pump_MFP"/>
</dbReference>
<dbReference type="Gene3D" id="2.40.420.20">
    <property type="match status" value="1"/>
</dbReference>
<evidence type="ECO:0000256" key="4">
    <source>
        <dbReference type="ARBA" id="ARBA00023054"/>
    </source>
</evidence>
<evidence type="ECO:0000256" key="5">
    <source>
        <dbReference type="SAM" id="MobiDB-lite"/>
    </source>
</evidence>
<accession>A0ABU5EEN7</accession>
<comment type="subcellular location">
    <subcellularLocation>
        <location evidence="1">Cell envelope</location>
    </subcellularLocation>
</comment>
<dbReference type="SUPFAM" id="SSF111369">
    <property type="entry name" value="HlyD-like secretion proteins"/>
    <property type="match status" value="1"/>
</dbReference>
<dbReference type="Pfam" id="PF25917">
    <property type="entry name" value="BSH_RND"/>
    <property type="match status" value="1"/>
</dbReference>
<protein>
    <submittedName>
        <fullName evidence="9">Macrolide transporter subunit MacA</fullName>
    </submittedName>
</protein>
<dbReference type="NCBIfam" id="TIGR01730">
    <property type="entry name" value="RND_mfp"/>
    <property type="match status" value="1"/>
</dbReference>
<feature type="domain" description="Multidrug resistance protein MdtA-like alpha-helical hairpin" evidence="6">
    <location>
        <begin position="109"/>
        <end position="185"/>
    </location>
</feature>
<evidence type="ECO:0000313" key="10">
    <source>
        <dbReference type="Proteomes" id="UP001279642"/>
    </source>
</evidence>
<dbReference type="InterPro" id="IPR058623">
    <property type="entry name" value="MacA"/>
</dbReference>
<keyword evidence="4" id="KW-0175">Coiled coil</keyword>
<dbReference type="EMBL" id="JAXCLW010000006">
    <property type="protein sequence ID" value="MDY0884848.1"/>
    <property type="molecule type" value="Genomic_DNA"/>
</dbReference>
<keyword evidence="10" id="KW-1185">Reference proteome</keyword>
<evidence type="ECO:0000259" key="7">
    <source>
        <dbReference type="Pfam" id="PF25917"/>
    </source>
</evidence>
<evidence type="ECO:0000313" key="9">
    <source>
        <dbReference type="EMBL" id="MDY0884848.1"/>
    </source>
</evidence>
<dbReference type="InterPro" id="IPR058624">
    <property type="entry name" value="MdtA-like_HH"/>
</dbReference>
<dbReference type="Gene3D" id="6.10.140.1990">
    <property type="match status" value="1"/>
</dbReference>
<dbReference type="PANTHER" id="PTHR30469:SF33">
    <property type="entry name" value="SLR1207 PROTEIN"/>
    <property type="match status" value="1"/>
</dbReference>
<reference evidence="9 10" key="1">
    <citation type="journal article" date="2016" name="Antonie Van Leeuwenhoek">
        <title>Dongia soli sp. nov., isolated from soil from Dokdo, Korea.</title>
        <authorList>
            <person name="Kim D.U."/>
            <person name="Lee H."/>
            <person name="Kim H."/>
            <person name="Kim S.G."/>
            <person name="Ka J.O."/>
        </authorList>
    </citation>
    <scope>NUCLEOTIDE SEQUENCE [LARGE SCALE GENOMIC DNA]</scope>
    <source>
        <strain evidence="9 10">D78</strain>
    </source>
</reference>
<sequence>MKNKKRVLRYALAVAVLALVGWGVKVFAFPTESTPNYLTADVVKGDIEQTVLATGTLEARNQVSVGAQVSGQIKTLKVALGDHVKAGQLIAEIDPRTQQNALRDAQAELLNVKAQRQQRQATLKQATLQFKRQQTLLQADAASREDYETAEATLTATKAEIAALDAQIEQGTIAVDTAKVNLGYTQIIAPMDGTVVYLAVKEGQTVNAAQTTPTIIMLAQLDTMTIKAQISEADVVRVQPGQPVYFTILGEPDHRYEAKLRAIEPAPESISESDTSSSAKSSSSSSTATNAAIYYNGLFDVPNPEGKLRISMTAQVSIVLAEAKDTVTVPMAALGTKHKDGTYTVRLLGADGKVTPRKVKTGINDTVNVQILDGLQPGERVIIGESTPGAAAQQPQRRPRMRL</sequence>
<feature type="region of interest" description="Disordered" evidence="5">
    <location>
        <begin position="266"/>
        <end position="285"/>
    </location>
</feature>
<feature type="domain" description="Multidrug resistance protein MdtA-like C-terminal permuted SH3" evidence="8">
    <location>
        <begin position="326"/>
        <end position="385"/>
    </location>
</feature>
<dbReference type="RefSeq" id="WP_320509921.1">
    <property type="nucleotide sequence ID" value="NZ_JAXCLW010000006.1"/>
</dbReference>
<evidence type="ECO:0000259" key="6">
    <source>
        <dbReference type="Pfam" id="PF25876"/>
    </source>
</evidence>
<dbReference type="PANTHER" id="PTHR30469">
    <property type="entry name" value="MULTIDRUG RESISTANCE PROTEIN MDTA"/>
    <property type="match status" value="1"/>
</dbReference>
<feature type="compositionally biased region" description="Low complexity" evidence="5">
    <location>
        <begin position="269"/>
        <end position="285"/>
    </location>
</feature>
<organism evidence="9 10">
    <name type="scientific">Dongia soli</name>
    <dbReference type="NCBI Taxonomy" id="600628"/>
    <lineage>
        <taxon>Bacteria</taxon>
        <taxon>Pseudomonadati</taxon>
        <taxon>Pseudomonadota</taxon>
        <taxon>Alphaproteobacteria</taxon>
        <taxon>Rhodospirillales</taxon>
        <taxon>Dongiaceae</taxon>
        <taxon>Dongia</taxon>
    </lineage>
</organism>
<dbReference type="Gene3D" id="2.40.30.170">
    <property type="match status" value="1"/>
</dbReference>
<dbReference type="InterPro" id="IPR030190">
    <property type="entry name" value="MacA_alpha-hairpin_sf"/>
</dbReference>
<comment type="similarity">
    <text evidence="2">Belongs to the membrane fusion protein (MFP) (TC 8.A.1) family.</text>
</comment>
<dbReference type="InterPro" id="IPR058627">
    <property type="entry name" value="MdtA-like_C"/>
</dbReference>
<gene>
    <name evidence="9" type="primary">macA</name>
    <name evidence="9" type="ORF">SMD27_18535</name>
</gene>
<dbReference type="Proteomes" id="UP001279642">
    <property type="component" value="Unassembled WGS sequence"/>
</dbReference>